<dbReference type="InterPro" id="IPR019791">
    <property type="entry name" value="Haem_peroxidase_animal"/>
</dbReference>
<comment type="caution">
    <text evidence="6">The sequence shown here is derived from an EMBL/GenBank/DDBJ whole genome shotgun (WGS) entry which is preliminary data.</text>
</comment>
<feature type="signal peptide" evidence="5">
    <location>
        <begin position="1"/>
        <end position="21"/>
    </location>
</feature>
<dbReference type="GO" id="GO:0020037">
    <property type="term" value="F:heme binding"/>
    <property type="evidence" value="ECO:0007669"/>
    <property type="project" value="InterPro"/>
</dbReference>
<feature type="region of interest" description="Disordered" evidence="4">
    <location>
        <begin position="78"/>
        <end position="126"/>
    </location>
</feature>
<comment type="subcellular location">
    <subcellularLocation>
        <location evidence="1">Secreted</location>
    </subcellularLocation>
</comment>
<keyword evidence="3" id="KW-0325">Glycoprotein</keyword>
<dbReference type="OrthoDB" id="5860162at2759"/>
<dbReference type="GO" id="GO:0006979">
    <property type="term" value="P:response to oxidative stress"/>
    <property type="evidence" value="ECO:0007669"/>
    <property type="project" value="InterPro"/>
</dbReference>
<dbReference type="Proteomes" id="UP001163046">
    <property type="component" value="Unassembled WGS sequence"/>
</dbReference>
<name>A0A9W9Z2G4_9CNID</name>
<gene>
    <name evidence="6" type="ORF">OS493_009232</name>
</gene>
<dbReference type="PROSITE" id="PS50292">
    <property type="entry name" value="PEROXIDASE_3"/>
    <property type="match status" value="1"/>
</dbReference>
<dbReference type="PANTHER" id="PTHR11475:SF4">
    <property type="entry name" value="CHORION PEROXIDASE"/>
    <property type="match status" value="1"/>
</dbReference>
<dbReference type="SUPFAM" id="SSF48113">
    <property type="entry name" value="Heme-dependent peroxidases"/>
    <property type="match status" value="1"/>
</dbReference>
<evidence type="ECO:0008006" key="8">
    <source>
        <dbReference type="Google" id="ProtNLM"/>
    </source>
</evidence>
<evidence type="ECO:0000313" key="6">
    <source>
        <dbReference type="EMBL" id="KAJ7373907.1"/>
    </source>
</evidence>
<dbReference type="InterPro" id="IPR037120">
    <property type="entry name" value="Haem_peroxidase_sf_animal"/>
</dbReference>
<reference evidence="6" key="1">
    <citation type="submission" date="2023-01" db="EMBL/GenBank/DDBJ databases">
        <title>Genome assembly of the deep-sea coral Lophelia pertusa.</title>
        <authorList>
            <person name="Herrera S."/>
            <person name="Cordes E."/>
        </authorList>
    </citation>
    <scope>NUCLEOTIDE SEQUENCE</scope>
    <source>
        <strain evidence="6">USNM1676648</strain>
        <tissue evidence="6">Polyp</tissue>
    </source>
</reference>
<dbReference type="GO" id="GO:0005576">
    <property type="term" value="C:extracellular region"/>
    <property type="evidence" value="ECO:0007669"/>
    <property type="project" value="UniProtKB-SubCell"/>
</dbReference>
<keyword evidence="7" id="KW-1185">Reference proteome</keyword>
<keyword evidence="5" id="KW-0732">Signal</keyword>
<evidence type="ECO:0000256" key="5">
    <source>
        <dbReference type="SAM" id="SignalP"/>
    </source>
</evidence>
<keyword evidence="2" id="KW-0964">Secreted</keyword>
<proteinExistence type="predicted"/>
<feature type="chain" id="PRO_5040860686" description="Peroxidase" evidence="5">
    <location>
        <begin position="22"/>
        <end position="183"/>
    </location>
</feature>
<evidence type="ECO:0000256" key="1">
    <source>
        <dbReference type="ARBA" id="ARBA00004613"/>
    </source>
</evidence>
<evidence type="ECO:0000256" key="3">
    <source>
        <dbReference type="ARBA" id="ARBA00023180"/>
    </source>
</evidence>
<sequence>MMQIRLLIGVAACSVFHGAVSVIHSSHLLECIPPCKAIQLCQDLQSPQYRTITGECNNLGKSQLGAAKTPFRRLISNGYQDGISKPRQESNDGVPLPNARTISRTLFPQSEYPDSSPWEQSPSSDERTNMASVFGQFLTHDITLAWHGGANQTAQASASRLIQIALEFRSTTPTQYLLRIVFQ</sequence>
<dbReference type="PANTHER" id="PTHR11475">
    <property type="entry name" value="OXIDASE/PEROXIDASE"/>
    <property type="match status" value="1"/>
</dbReference>
<organism evidence="6 7">
    <name type="scientific">Desmophyllum pertusum</name>
    <dbReference type="NCBI Taxonomy" id="174260"/>
    <lineage>
        <taxon>Eukaryota</taxon>
        <taxon>Metazoa</taxon>
        <taxon>Cnidaria</taxon>
        <taxon>Anthozoa</taxon>
        <taxon>Hexacorallia</taxon>
        <taxon>Scleractinia</taxon>
        <taxon>Caryophylliina</taxon>
        <taxon>Caryophylliidae</taxon>
        <taxon>Desmophyllum</taxon>
    </lineage>
</organism>
<evidence type="ECO:0000313" key="7">
    <source>
        <dbReference type="Proteomes" id="UP001163046"/>
    </source>
</evidence>
<dbReference type="Pfam" id="PF03098">
    <property type="entry name" value="An_peroxidase"/>
    <property type="match status" value="1"/>
</dbReference>
<dbReference type="AlphaFoldDB" id="A0A9W9Z2G4"/>
<protein>
    <recommendedName>
        <fullName evidence="8">Peroxidase</fullName>
    </recommendedName>
</protein>
<evidence type="ECO:0000256" key="2">
    <source>
        <dbReference type="ARBA" id="ARBA00022525"/>
    </source>
</evidence>
<accession>A0A9W9Z2G4</accession>
<dbReference type="GO" id="GO:0004601">
    <property type="term" value="F:peroxidase activity"/>
    <property type="evidence" value="ECO:0007669"/>
    <property type="project" value="InterPro"/>
</dbReference>
<dbReference type="Gene3D" id="1.10.640.10">
    <property type="entry name" value="Haem peroxidase domain superfamily, animal type"/>
    <property type="match status" value="1"/>
</dbReference>
<evidence type="ECO:0000256" key="4">
    <source>
        <dbReference type="SAM" id="MobiDB-lite"/>
    </source>
</evidence>
<dbReference type="EMBL" id="MU826829">
    <property type="protein sequence ID" value="KAJ7373907.1"/>
    <property type="molecule type" value="Genomic_DNA"/>
</dbReference>
<dbReference type="InterPro" id="IPR010255">
    <property type="entry name" value="Haem_peroxidase_sf"/>
</dbReference>